<dbReference type="AlphaFoldDB" id="A0A0D6B812"/>
<dbReference type="KEGG" id="rsu:NHU_03764"/>
<accession>A0A0D6B812</accession>
<feature type="compositionally biased region" description="Basic and acidic residues" evidence="1">
    <location>
        <begin position="54"/>
        <end position="64"/>
    </location>
</feature>
<reference evidence="2 3" key="1">
    <citation type="submission" date="2015-02" db="EMBL/GenBank/DDBJ databases">
        <title>Genome sequene of Rhodovulum sulfidophilum DSM 2351.</title>
        <authorList>
            <person name="Nagao N."/>
        </authorList>
    </citation>
    <scope>NUCLEOTIDE SEQUENCE [LARGE SCALE GENOMIC DNA]</scope>
    <source>
        <strain evidence="2 3">DSM 2351</strain>
    </source>
</reference>
<protein>
    <submittedName>
        <fullName evidence="2">Bifunctional purine biosynthesis protein PurH</fullName>
    </submittedName>
</protein>
<evidence type="ECO:0000313" key="2">
    <source>
        <dbReference type="EMBL" id="BAQ70889.1"/>
    </source>
</evidence>
<dbReference type="Proteomes" id="UP000064912">
    <property type="component" value="Chromosome"/>
</dbReference>
<dbReference type="EMBL" id="AP014800">
    <property type="protein sequence ID" value="BAQ70889.1"/>
    <property type="molecule type" value="Genomic_DNA"/>
</dbReference>
<gene>
    <name evidence="2" type="primary">purH</name>
    <name evidence="2" type="ORF">NHU_03764</name>
</gene>
<organism evidence="2 3">
    <name type="scientific">Rhodovulum sulfidophilum</name>
    <name type="common">Rhodobacter sulfidophilus</name>
    <dbReference type="NCBI Taxonomy" id="35806"/>
    <lineage>
        <taxon>Bacteria</taxon>
        <taxon>Pseudomonadati</taxon>
        <taxon>Pseudomonadota</taxon>
        <taxon>Alphaproteobacteria</taxon>
        <taxon>Rhodobacterales</taxon>
        <taxon>Paracoccaceae</taxon>
        <taxon>Rhodovulum</taxon>
    </lineage>
</organism>
<name>A0A0D6B812_RHOSU</name>
<evidence type="ECO:0000256" key="1">
    <source>
        <dbReference type="SAM" id="MobiDB-lite"/>
    </source>
</evidence>
<evidence type="ECO:0000313" key="3">
    <source>
        <dbReference type="Proteomes" id="UP000064912"/>
    </source>
</evidence>
<proteinExistence type="predicted"/>
<feature type="region of interest" description="Disordered" evidence="1">
    <location>
        <begin position="54"/>
        <end position="74"/>
    </location>
</feature>
<sequence>MRASAATDILVYHLWPALNTGDGAAGCARVAGGVVAEEPCRVFRCGPWTGGKADGEAAVDREGAEDGGLLVQGK</sequence>